<dbReference type="InterPro" id="IPR046960">
    <property type="entry name" value="PPR_At4g14850-like_plant"/>
</dbReference>
<dbReference type="Pfam" id="PF01535">
    <property type="entry name" value="PPR"/>
    <property type="match status" value="4"/>
</dbReference>
<dbReference type="InterPro" id="IPR002885">
    <property type="entry name" value="PPR_rpt"/>
</dbReference>
<gene>
    <name evidence="4" type="primary">LOC105047030</name>
</gene>
<evidence type="ECO:0000313" key="3">
    <source>
        <dbReference type="Proteomes" id="UP000504607"/>
    </source>
</evidence>
<sequence>MRARFLPEIFDSLAVCPTLSETKQLHAVLITTRLSSHPPLATKLLRSYAAHDDILSARLLFDQTPHRTVRFWNSIIRVHARRHDFSRIFSLFAQMRRSCTSPDGHTFACILRACSEVSNLRCAKMVHGNLISFGLGCDPIGSSAVISAYSKLGLVNDARSLFDVLPEPDLVLWNSMISGYGYKGLWQKGLELFHRMREAGERPDGYSLVGLLSSFWDRSSLFFGRGIHGICLKGGYDSSSHVRSVLVSMYSRCGCLDSGYRIFRGLSQADLVTWSALITGFSQVGKCKEALMLFKEMNSLGERPDAILIAGVLSACASVSGVGPGKEIHGYAIRHGIQLDIAVSCALVDTYAKCGFVELGLQVFELTPVKNLVAYNTVISCLGSYGLGREAVRVFEEMLDKGFKPDGATFSAVLLACCHSGFLDDGWRLFGRMTEEFGLEVQMEHYVYMVRLLAMVGQLKEAYDLIGTMPMLPDSGIWGALLWGCSVHGSLDLAKIAAQRLFEINPSKAAYRVMLSNVYAAEEKWGDVRKLRDEIMNEGLQKSPGLSWIGDCSI</sequence>
<feature type="repeat" description="PPR" evidence="2">
    <location>
        <begin position="371"/>
        <end position="405"/>
    </location>
</feature>
<dbReference type="AlphaFoldDB" id="A0A6I9RBX9"/>
<organism evidence="3 4">
    <name type="scientific">Elaeis guineensis var. tenera</name>
    <name type="common">Oil palm</name>
    <dbReference type="NCBI Taxonomy" id="51953"/>
    <lineage>
        <taxon>Eukaryota</taxon>
        <taxon>Viridiplantae</taxon>
        <taxon>Streptophyta</taxon>
        <taxon>Embryophyta</taxon>
        <taxon>Tracheophyta</taxon>
        <taxon>Spermatophyta</taxon>
        <taxon>Magnoliopsida</taxon>
        <taxon>Liliopsida</taxon>
        <taxon>Arecaceae</taxon>
        <taxon>Arecoideae</taxon>
        <taxon>Cocoseae</taxon>
        <taxon>Elaeidinae</taxon>
        <taxon>Elaeis</taxon>
    </lineage>
</organism>
<name>A0A6I9RBX9_ELAGV</name>
<dbReference type="PANTHER" id="PTHR47926">
    <property type="entry name" value="PENTATRICOPEPTIDE REPEAT-CONTAINING PROTEIN"/>
    <property type="match status" value="1"/>
</dbReference>
<dbReference type="PROSITE" id="PS51375">
    <property type="entry name" value="PPR"/>
    <property type="match status" value="5"/>
</dbReference>
<dbReference type="KEGG" id="egu:105047030"/>
<dbReference type="InParanoid" id="A0A6I9RBX9"/>
<keyword evidence="3" id="KW-1185">Reference proteome</keyword>
<dbReference type="GeneID" id="105047030"/>
<feature type="repeat" description="PPR" evidence="2">
    <location>
        <begin position="68"/>
        <end position="102"/>
    </location>
</feature>
<feature type="repeat" description="PPR" evidence="2">
    <location>
        <begin position="169"/>
        <end position="203"/>
    </location>
</feature>
<dbReference type="FunCoup" id="A0A6I9RBX9">
    <property type="interactions" value="1193"/>
</dbReference>
<dbReference type="FunFam" id="1.25.40.10:FF:000090">
    <property type="entry name" value="Pentatricopeptide repeat-containing protein, chloroplastic"/>
    <property type="match status" value="1"/>
</dbReference>
<dbReference type="FunFam" id="1.25.40.10:FF:000529">
    <property type="entry name" value="Pentatricopeptide repeat-containing protein"/>
    <property type="match status" value="1"/>
</dbReference>
<dbReference type="FunFam" id="1.25.40.10:FF:000351">
    <property type="entry name" value="Pentatricopeptide repeat-containing protein"/>
    <property type="match status" value="1"/>
</dbReference>
<dbReference type="OrthoDB" id="185373at2759"/>
<dbReference type="GO" id="GO:0009451">
    <property type="term" value="P:RNA modification"/>
    <property type="evidence" value="ECO:0007669"/>
    <property type="project" value="InterPro"/>
</dbReference>
<reference evidence="4" key="1">
    <citation type="submission" date="2025-08" db="UniProtKB">
        <authorList>
            <consortium name="RefSeq"/>
        </authorList>
    </citation>
    <scope>IDENTIFICATION</scope>
</reference>
<accession>A0A6I9RBX9</accession>
<feature type="repeat" description="PPR" evidence="2">
    <location>
        <begin position="270"/>
        <end position="304"/>
    </location>
</feature>
<dbReference type="Pfam" id="PF20431">
    <property type="entry name" value="E_motif"/>
    <property type="match status" value="1"/>
</dbReference>
<proteinExistence type="predicted"/>
<feature type="repeat" description="PPR" evidence="2">
    <location>
        <begin position="406"/>
        <end position="436"/>
    </location>
</feature>
<dbReference type="NCBIfam" id="TIGR00756">
    <property type="entry name" value="PPR"/>
    <property type="match status" value="5"/>
</dbReference>
<evidence type="ECO:0000313" key="4">
    <source>
        <dbReference type="RefSeq" id="XP_010924113.1"/>
    </source>
</evidence>
<dbReference type="Pfam" id="PF13041">
    <property type="entry name" value="PPR_2"/>
    <property type="match status" value="1"/>
</dbReference>
<protein>
    <submittedName>
        <fullName evidence="4">Pentatricopeptide repeat-containing protein At1g64310</fullName>
    </submittedName>
</protein>
<dbReference type="Gene3D" id="1.25.40.10">
    <property type="entry name" value="Tetratricopeptide repeat domain"/>
    <property type="match status" value="5"/>
</dbReference>
<dbReference type="PANTHER" id="PTHR47926:SF452">
    <property type="entry name" value="PENTATRICOPEPTIDE REPEAT-CONTAINING PROTEIN"/>
    <property type="match status" value="1"/>
</dbReference>
<evidence type="ECO:0000256" key="2">
    <source>
        <dbReference type="PROSITE-ProRule" id="PRU00708"/>
    </source>
</evidence>
<keyword evidence="1" id="KW-0677">Repeat</keyword>
<dbReference type="RefSeq" id="XP_010924113.1">
    <property type="nucleotide sequence ID" value="XM_010925811.3"/>
</dbReference>
<dbReference type="GO" id="GO:0003723">
    <property type="term" value="F:RNA binding"/>
    <property type="evidence" value="ECO:0007669"/>
    <property type="project" value="InterPro"/>
</dbReference>
<dbReference type="InterPro" id="IPR011990">
    <property type="entry name" value="TPR-like_helical_dom_sf"/>
</dbReference>
<dbReference type="InterPro" id="IPR046848">
    <property type="entry name" value="E_motif"/>
</dbReference>
<evidence type="ECO:0000256" key="1">
    <source>
        <dbReference type="ARBA" id="ARBA00022737"/>
    </source>
</evidence>
<dbReference type="Proteomes" id="UP000504607">
    <property type="component" value="Chromosome 6"/>
</dbReference>